<keyword evidence="3" id="KW-1185">Reference proteome</keyword>
<evidence type="ECO:0000313" key="3">
    <source>
        <dbReference type="Proteomes" id="UP000233551"/>
    </source>
</evidence>
<evidence type="ECO:0000313" key="2">
    <source>
        <dbReference type="EMBL" id="PKI40469.1"/>
    </source>
</evidence>
<accession>A0A2I0I8Z7</accession>
<gene>
    <name evidence="2" type="ORF">CRG98_039105</name>
</gene>
<dbReference type="Proteomes" id="UP000233551">
    <property type="component" value="Unassembled WGS sequence"/>
</dbReference>
<feature type="region of interest" description="Disordered" evidence="1">
    <location>
        <begin position="1"/>
        <end position="49"/>
    </location>
</feature>
<dbReference type="EMBL" id="PGOL01003542">
    <property type="protein sequence ID" value="PKI40469.1"/>
    <property type="molecule type" value="Genomic_DNA"/>
</dbReference>
<feature type="compositionally biased region" description="Basic and acidic residues" evidence="1">
    <location>
        <begin position="7"/>
        <end position="38"/>
    </location>
</feature>
<evidence type="ECO:0000256" key="1">
    <source>
        <dbReference type="SAM" id="MobiDB-lite"/>
    </source>
</evidence>
<protein>
    <submittedName>
        <fullName evidence="2">Uncharacterized protein</fullName>
    </submittedName>
</protein>
<organism evidence="2 3">
    <name type="scientific">Punica granatum</name>
    <name type="common">Pomegranate</name>
    <dbReference type="NCBI Taxonomy" id="22663"/>
    <lineage>
        <taxon>Eukaryota</taxon>
        <taxon>Viridiplantae</taxon>
        <taxon>Streptophyta</taxon>
        <taxon>Embryophyta</taxon>
        <taxon>Tracheophyta</taxon>
        <taxon>Spermatophyta</taxon>
        <taxon>Magnoliopsida</taxon>
        <taxon>eudicotyledons</taxon>
        <taxon>Gunneridae</taxon>
        <taxon>Pentapetalae</taxon>
        <taxon>rosids</taxon>
        <taxon>malvids</taxon>
        <taxon>Myrtales</taxon>
        <taxon>Lythraceae</taxon>
        <taxon>Punica</taxon>
    </lineage>
</organism>
<comment type="caution">
    <text evidence="2">The sequence shown here is derived from an EMBL/GenBank/DDBJ whole genome shotgun (WGS) entry which is preliminary data.</text>
</comment>
<sequence length="179" mass="19796">MPPRRRDRVEDVHDRENLRHLKQRLDQRDQRMEQRDQRMYPGGDGDPEFDEEEEIVTDFNINDSGLQGSSFHEGAFDDCWSAAQSTGIEGRSSGIPVRINGSVTDTRVVRCVTDQLEGAIRLSYIYESCSVTRGGSPAVVDLGCRTWGNVERSGLLIVVMDIIGGGRGTPSLPAGTGKE</sequence>
<proteinExistence type="predicted"/>
<reference evidence="2 3" key="1">
    <citation type="submission" date="2017-11" db="EMBL/GenBank/DDBJ databases">
        <title>De-novo sequencing of pomegranate (Punica granatum L.) genome.</title>
        <authorList>
            <person name="Akparov Z."/>
            <person name="Amiraslanov A."/>
            <person name="Hajiyeva S."/>
            <person name="Abbasov M."/>
            <person name="Kaur K."/>
            <person name="Hamwieh A."/>
            <person name="Solovyev V."/>
            <person name="Salamov A."/>
            <person name="Braich B."/>
            <person name="Kosarev P."/>
            <person name="Mahmoud A."/>
            <person name="Hajiyev E."/>
            <person name="Babayeva S."/>
            <person name="Izzatullayeva V."/>
            <person name="Mammadov A."/>
            <person name="Mammadov A."/>
            <person name="Sharifova S."/>
            <person name="Ojaghi J."/>
            <person name="Eynullazada K."/>
            <person name="Bayramov B."/>
            <person name="Abdulazimova A."/>
            <person name="Shahmuradov I."/>
        </authorList>
    </citation>
    <scope>NUCLEOTIDE SEQUENCE [LARGE SCALE GENOMIC DNA]</scope>
    <source>
        <strain evidence="3">cv. AG2017</strain>
        <tissue evidence="2">Leaf</tissue>
    </source>
</reference>
<name>A0A2I0I8Z7_PUNGR</name>
<dbReference type="AlphaFoldDB" id="A0A2I0I8Z7"/>